<evidence type="ECO:0000313" key="12">
    <source>
        <dbReference type="Proteomes" id="UP000054560"/>
    </source>
</evidence>
<dbReference type="InterPro" id="IPR036361">
    <property type="entry name" value="SAP_dom_sf"/>
</dbReference>
<feature type="signal peptide" evidence="8">
    <location>
        <begin position="1"/>
        <end position="25"/>
    </location>
</feature>
<dbReference type="GO" id="GO:0005783">
    <property type="term" value="C:endoplasmic reticulum"/>
    <property type="evidence" value="ECO:0007669"/>
    <property type="project" value="TreeGrafter"/>
</dbReference>
<gene>
    <name evidence="11" type="ORF">SARC_02455</name>
</gene>
<keyword evidence="4" id="KW-0964">Secreted</keyword>
<dbReference type="GO" id="GO:0005615">
    <property type="term" value="C:extracellular space"/>
    <property type="evidence" value="ECO:0007669"/>
    <property type="project" value="TreeGrafter"/>
</dbReference>
<sequence>MMSVCRSVCMLVAVCVLLLVSVADAKLKEGECDVCIGSLTKLKSEVTSEQKKTVDSYETYIKEWCEAHPHGNKEERFCYLIGGLEASATKTIKDVSVPLHNNLPPARICEKLKKTNSAICELAYDKEIDLSNPAKLKIKELKKVLANWGEKCNGCAEKADFVKMVNDLKHKHTEL</sequence>
<evidence type="ECO:0000256" key="8">
    <source>
        <dbReference type="SAM" id="SignalP"/>
    </source>
</evidence>
<dbReference type="AlphaFoldDB" id="A0A0L0GAR8"/>
<keyword evidence="6" id="KW-1015">Disulfide bond</keyword>
<feature type="domain" description="ARMET C-terminal" evidence="9">
    <location>
        <begin position="134"/>
        <end position="172"/>
    </location>
</feature>
<dbReference type="RefSeq" id="XP_014159265.1">
    <property type="nucleotide sequence ID" value="XM_014303790.1"/>
</dbReference>
<evidence type="ECO:0000259" key="10">
    <source>
        <dbReference type="Pfam" id="PF20145"/>
    </source>
</evidence>
<dbReference type="STRING" id="667725.A0A0L0GAR8"/>
<feature type="domain" description="ARMET N-terminal" evidence="10">
    <location>
        <begin position="31"/>
        <end position="128"/>
    </location>
</feature>
<dbReference type="Gene3D" id="1.10.720.30">
    <property type="entry name" value="SAP domain"/>
    <property type="match status" value="1"/>
</dbReference>
<dbReference type="InterPro" id="IPR019345">
    <property type="entry name" value="ARMET_C"/>
</dbReference>
<evidence type="ECO:0000256" key="7">
    <source>
        <dbReference type="ARBA" id="ARBA00032923"/>
    </source>
</evidence>
<dbReference type="PANTHER" id="PTHR12990:SF5">
    <property type="entry name" value="MESENCEPHALIC ASTROCYTE-DERIVED NEUROTROPHIC FACTOR HOMOLOG"/>
    <property type="match status" value="1"/>
</dbReference>
<dbReference type="Pfam" id="PF20145">
    <property type="entry name" value="ARMET_N"/>
    <property type="match status" value="1"/>
</dbReference>
<dbReference type="InterPro" id="IPR045333">
    <property type="entry name" value="ARMET-like"/>
</dbReference>
<evidence type="ECO:0000259" key="9">
    <source>
        <dbReference type="Pfam" id="PF10208"/>
    </source>
</evidence>
<evidence type="ECO:0000313" key="11">
    <source>
        <dbReference type="EMBL" id="KNC85363.1"/>
    </source>
</evidence>
<comment type="similarity">
    <text evidence="2">Belongs to the ARMET family.</text>
</comment>
<keyword evidence="5 8" id="KW-0732">Signal</keyword>
<dbReference type="SUPFAM" id="SSF68906">
    <property type="entry name" value="SAP domain"/>
    <property type="match status" value="1"/>
</dbReference>
<evidence type="ECO:0000256" key="5">
    <source>
        <dbReference type="ARBA" id="ARBA00022729"/>
    </source>
</evidence>
<dbReference type="Gene3D" id="1.10.225.10">
    <property type="entry name" value="Saposin-like"/>
    <property type="match status" value="1"/>
</dbReference>
<dbReference type="eggNOG" id="KOG4154">
    <property type="taxonomic scope" value="Eukaryota"/>
</dbReference>
<dbReference type="Proteomes" id="UP000054560">
    <property type="component" value="Unassembled WGS sequence"/>
</dbReference>
<evidence type="ECO:0000256" key="4">
    <source>
        <dbReference type="ARBA" id="ARBA00022525"/>
    </source>
</evidence>
<evidence type="ECO:0000256" key="2">
    <source>
        <dbReference type="ARBA" id="ARBA00005617"/>
    </source>
</evidence>
<dbReference type="OrthoDB" id="5597848at2759"/>
<organism evidence="11 12">
    <name type="scientific">Sphaeroforma arctica JP610</name>
    <dbReference type="NCBI Taxonomy" id="667725"/>
    <lineage>
        <taxon>Eukaryota</taxon>
        <taxon>Ichthyosporea</taxon>
        <taxon>Ichthyophonida</taxon>
        <taxon>Sphaeroforma</taxon>
    </lineage>
</organism>
<evidence type="ECO:0000256" key="6">
    <source>
        <dbReference type="ARBA" id="ARBA00023157"/>
    </source>
</evidence>
<dbReference type="PANTHER" id="PTHR12990">
    <property type="entry name" value="ARMET-LIKE PROTEIN"/>
    <property type="match status" value="1"/>
</dbReference>
<reference evidence="11 12" key="1">
    <citation type="submission" date="2011-02" db="EMBL/GenBank/DDBJ databases">
        <title>The Genome Sequence of Sphaeroforma arctica JP610.</title>
        <authorList>
            <consortium name="The Broad Institute Genome Sequencing Platform"/>
            <person name="Russ C."/>
            <person name="Cuomo C."/>
            <person name="Young S.K."/>
            <person name="Zeng Q."/>
            <person name="Gargeya S."/>
            <person name="Alvarado L."/>
            <person name="Berlin A."/>
            <person name="Chapman S.B."/>
            <person name="Chen Z."/>
            <person name="Freedman E."/>
            <person name="Gellesch M."/>
            <person name="Goldberg J."/>
            <person name="Griggs A."/>
            <person name="Gujja S."/>
            <person name="Heilman E."/>
            <person name="Heiman D."/>
            <person name="Howarth C."/>
            <person name="Mehta T."/>
            <person name="Neiman D."/>
            <person name="Pearson M."/>
            <person name="Roberts A."/>
            <person name="Saif S."/>
            <person name="Shea T."/>
            <person name="Shenoy N."/>
            <person name="Sisk P."/>
            <person name="Stolte C."/>
            <person name="Sykes S."/>
            <person name="White J."/>
            <person name="Yandava C."/>
            <person name="Burger G."/>
            <person name="Gray M.W."/>
            <person name="Holland P.W.H."/>
            <person name="King N."/>
            <person name="Lang F.B.F."/>
            <person name="Roger A.J."/>
            <person name="Ruiz-Trillo I."/>
            <person name="Haas B."/>
            <person name="Nusbaum C."/>
            <person name="Birren B."/>
        </authorList>
    </citation>
    <scope>NUCLEOTIDE SEQUENCE [LARGE SCALE GENOMIC DNA]</scope>
    <source>
        <strain evidence="11 12">JP610</strain>
    </source>
</reference>
<dbReference type="GeneID" id="25902959"/>
<name>A0A0L0GAR8_9EUKA</name>
<dbReference type="Pfam" id="PF10208">
    <property type="entry name" value="ARMET_C"/>
    <property type="match status" value="1"/>
</dbReference>
<proteinExistence type="inferred from homology"/>
<dbReference type="InterPro" id="IPR045332">
    <property type="entry name" value="ARMET_N"/>
</dbReference>
<keyword evidence="12" id="KW-1185">Reference proteome</keyword>
<evidence type="ECO:0000256" key="3">
    <source>
        <dbReference type="ARBA" id="ARBA00014267"/>
    </source>
</evidence>
<evidence type="ECO:0000256" key="1">
    <source>
        <dbReference type="ARBA" id="ARBA00004613"/>
    </source>
</evidence>
<comment type="subcellular location">
    <subcellularLocation>
        <location evidence="1">Secreted</location>
    </subcellularLocation>
</comment>
<dbReference type="EMBL" id="KQ241706">
    <property type="protein sequence ID" value="KNC85363.1"/>
    <property type="molecule type" value="Genomic_DNA"/>
</dbReference>
<protein>
    <recommendedName>
        <fullName evidence="3">Mesencephalic astrocyte-derived neurotrophic factor homolog</fullName>
    </recommendedName>
    <alternativeName>
        <fullName evidence="7">MANF/CDNF-like protein</fullName>
    </alternativeName>
</protein>
<feature type="chain" id="PRO_5005539227" description="Mesencephalic astrocyte-derived neurotrophic factor homolog" evidence="8">
    <location>
        <begin position="26"/>
        <end position="175"/>
    </location>
</feature>
<accession>A0A0L0GAR8</accession>